<protein>
    <submittedName>
        <fullName evidence="4">Putative ribosomal protein L13e</fullName>
    </submittedName>
</protein>
<proteinExistence type="inferred from homology"/>
<organism evidence="4 5">
    <name type="scientific">Rosa chinensis</name>
    <name type="common">China rose</name>
    <dbReference type="NCBI Taxonomy" id="74649"/>
    <lineage>
        <taxon>Eukaryota</taxon>
        <taxon>Viridiplantae</taxon>
        <taxon>Streptophyta</taxon>
        <taxon>Embryophyta</taxon>
        <taxon>Tracheophyta</taxon>
        <taxon>Spermatophyta</taxon>
        <taxon>Magnoliopsida</taxon>
        <taxon>eudicotyledons</taxon>
        <taxon>Gunneridae</taxon>
        <taxon>Pentapetalae</taxon>
        <taxon>rosids</taxon>
        <taxon>fabids</taxon>
        <taxon>Rosales</taxon>
        <taxon>Rosaceae</taxon>
        <taxon>Rosoideae</taxon>
        <taxon>Rosoideae incertae sedis</taxon>
        <taxon>Rosa</taxon>
    </lineage>
</organism>
<dbReference type="OMA" id="FRKHRQN"/>
<comment type="similarity">
    <text evidence="1">Belongs to the eukaryotic ribosomal protein eL13 family.</text>
</comment>
<dbReference type="PANTHER" id="PTHR11722">
    <property type="entry name" value="60S RIBOSOMAL PROTEIN L13"/>
    <property type="match status" value="1"/>
</dbReference>
<accession>A0A2P6SP11</accession>
<dbReference type="Proteomes" id="UP000238479">
    <property type="component" value="Chromosome 1"/>
</dbReference>
<comment type="caution">
    <text evidence="4">The sequence shown here is derived from an EMBL/GenBank/DDBJ whole genome shotgun (WGS) entry which is preliminary data.</text>
</comment>
<name>A0A2P6SP11_ROSCH</name>
<dbReference type="STRING" id="74649.A0A2P6SP11"/>
<dbReference type="Gramene" id="PRQ60407">
    <property type="protein sequence ID" value="PRQ60407"/>
    <property type="gene ID" value="RchiOBHm_Chr1g0380831"/>
</dbReference>
<dbReference type="PANTHER" id="PTHR11722:SF0">
    <property type="entry name" value="LARGE RIBOSOMAL SUBUNIT PROTEIN EL13"/>
    <property type="match status" value="1"/>
</dbReference>
<dbReference type="InterPro" id="IPR001380">
    <property type="entry name" value="Ribosomal_eL13"/>
</dbReference>
<dbReference type="GO" id="GO:0006412">
    <property type="term" value="P:translation"/>
    <property type="evidence" value="ECO:0007669"/>
    <property type="project" value="InterPro"/>
</dbReference>
<sequence>MKHNNVILGEHFRKHRQNNVKTWLNEPAPGFLILLLPKITARGKAVKIFPRPTAGPLLPVVRDRH</sequence>
<dbReference type="GO" id="GO:0003735">
    <property type="term" value="F:structural constituent of ribosome"/>
    <property type="evidence" value="ECO:0007669"/>
    <property type="project" value="InterPro"/>
</dbReference>
<reference evidence="4 5" key="1">
    <citation type="journal article" date="2018" name="Nat. Genet.">
        <title>The Rosa genome provides new insights in the design of modern roses.</title>
        <authorList>
            <person name="Bendahmane M."/>
        </authorList>
    </citation>
    <scope>NUCLEOTIDE SEQUENCE [LARGE SCALE GENOMIC DNA]</scope>
    <source>
        <strain evidence="5">cv. Old Blush</strain>
    </source>
</reference>
<dbReference type="GO" id="GO:0003723">
    <property type="term" value="F:RNA binding"/>
    <property type="evidence" value="ECO:0007669"/>
    <property type="project" value="TreeGrafter"/>
</dbReference>
<gene>
    <name evidence="4" type="ORF">RchiOBHm_Chr1g0380831</name>
</gene>
<keyword evidence="3" id="KW-0687">Ribonucleoprotein</keyword>
<dbReference type="AlphaFoldDB" id="A0A2P6SP11"/>
<keyword evidence="2 4" id="KW-0689">Ribosomal protein</keyword>
<evidence type="ECO:0000313" key="4">
    <source>
        <dbReference type="EMBL" id="PRQ60407.1"/>
    </source>
</evidence>
<evidence type="ECO:0000313" key="5">
    <source>
        <dbReference type="Proteomes" id="UP000238479"/>
    </source>
</evidence>
<evidence type="ECO:0000256" key="2">
    <source>
        <dbReference type="ARBA" id="ARBA00022980"/>
    </source>
</evidence>
<evidence type="ECO:0000256" key="3">
    <source>
        <dbReference type="ARBA" id="ARBA00023274"/>
    </source>
</evidence>
<dbReference type="GO" id="GO:0022625">
    <property type="term" value="C:cytosolic large ribosomal subunit"/>
    <property type="evidence" value="ECO:0007669"/>
    <property type="project" value="TreeGrafter"/>
</dbReference>
<evidence type="ECO:0000256" key="1">
    <source>
        <dbReference type="ARBA" id="ARBA00005640"/>
    </source>
</evidence>
<dbReference type="Pfam" id="PF01294">
    <property type="entry name" value="Ribosomal_L13e"/>
    <property type="match status" value="1"/>
</dbReference>
<dbReference type="EMBL" id="PDCK01000039">
    <property type="protein sequence ID" value="PRQ60407.1"/>
    <property type="molecule type" value="Genomic_DNA"/>
</dbReference>
<keyword evidence="5" id="KW-1185">Reference proteome</keyword>